<feature type="region of interest" description="Disordered" evidence="1">
    <location>
        <begin position="272"/>
        <end position="301"/>
    </location>
</feature>
<evidence type="ECO:0000313" key="3">
    <source>
        <dbReference type="EMBL" id="SEF90771.1"/>
    </source>
</evidence>
<sequence>MTPNLRPTRRGYAVLAVGAGALAAGAVFGPRTLDAVVLPIAVALVAAVVQVWRAPEPSIERRLPPAAESGTTGVVELTLDAPESYPATVRDRLPADVRGEPGDNGAATAGDGAVTAGSGTTTAGDGAATAGSGTTTAGDREAVIEATVGGDAVTYDVTPKRRGEHEIGPASVVATDVLGLVERTREVDARDALVAFPRVRSLSGAVRADLRAASRSRSAAGRDEFDGLREYVRGDALRDVHWKSSAKRDGLVVREFTADADPEHVTVAAGTVTGETRVGVERPEDDGGGTGDGSARTNDDGAADAMAEAAASVCLSLVRDGAGVTLTTPSGSVEAAAGRRRELLDHLAVVEGGPVPRESADVEIVAGADSTTVRFDGRERDFETLVDGGDVVEGRATRSVAADGGVTGSVAADGGATGPVADPEAAASVEHREAPDEHGSGAVSR</sequence>
<feature type="compositionally biased region" description="Basic and acidic residues" evidence="1">
    <location>
        <begin position="429"/>
        <end position="439"/>
    </location>
</feature>
<dbReference type="AlphaFoldDB" id="A0A1H5VV83"/>
<dbReference type="OrthoDB" id="313155at2157"/>
<keyword evidence="2" id="KW-1133">Transmembrane helix</keyword>
<keyword evidence="4" id="KW-1185">Reference proteome</keyword>
<feature type="region of interest" description="Disordered" evidence="1">
    <location>
        <begin position="404"/>
        <end position="445"/>
    </location>
</feature>
<accession>A0A1H5VV83</accession>
<reference evidence="3 4" key="1">
    <citation type="submission" date="2016-10" db="EMBL/GenBank/DDBJ databases">
        <authorList>
            <person name="de Groot N.N."/>
        </authorList>
    </citation>
    <scope>NUCLEOTIDE SEQUENCE [LARGE SCALE GENOMIC DNA]</scope>
    <source>
        <strain evidence="3 4">CGMCC 1.10331</strain>
    </source>
</reference>
<keyword evidence="2" id="KW-0472">Membrane</keyword>
<feature type="compositionally biased region" description="Basic and acidic residues" evidence="1">
    <location>
        <begin position="92"/>
        <end position="101"/>
    </location>
</feature>
<feature type="compositionally biased region" description="Low complexity" evidence="1">
    <location>
        <begin position="105"/>
        <end position="135"/>
    </location>
</feature>
<evidence type="ECO:0000256" key="1">
    <source>
        <dbReference type="SAM" id="MobiDB-lite"/>
    </source>
</evidence>
<keyword evidence="2" id="KW-0812">Transmembrane</keyword>
<evidence type="ECO:0000256" key="2">
    <source>
        <dbReference type="SAM" id="Phobius"/>
    </source>
</evidence>
<dbReference type="GeneID" id="39856907"/>
<proteinExistence type="predicted"/>
<dbReference type="PANTHER" id="PTHR34351:SF1">
    <property type="entry name" value="SLR1927 PROTEIN"/>
    <property type="match status" value="1"/>
</dbReference>
<dbReference type="PANTHER" id="PTHR34351">
    <property type="entry name" value="SLR1927 PROTEIN-RELATED"/>
    <property type="match status" value="1"/>
</dbReference>
<dbReference type="RefSeq" id="WP_160113914.1">
    <property type="nucleotide sequence ID" value="NZ_CP031311.1"/>
</dbReference>
<dbReference type="EMBL" id="FNVN01000001">
    <property type="protein sequence ID" value="SEF90771.1"/>
    <property type="molecule type" value="Genomic_DNA"/>
</dbReference>
<gene>
    <name evidence="3" type="ORF">SAMN04488133_1070</name>
</gene>
<protein>
    <submittedName>
        <fullName evidence="3">Uncharacterized conserved protein, DUF58 family, contains vWF domain</fullName>
    </submittedName>
</protein>
<feature type="transmembrane region" description="Helical" evidence="2">
    <location>
        <begin position="12"/>
        <end position="29"/>
    </location>
</feature>
<evidence type="ECO:0000313" key="4">
    <source>
        <dbReference type="Proteomes" id="UP000236740"/>
    </source>
</evidence>
<feature type="region of interest" description="Disordered" evidence="1">
    <location>
        <begin position="92"/>
        <end position="135"/>
    </location>
</feature>
<organism evidence="3 4">
    <name type="scientific">Halobellus limi</name>
    <dbReference type="NCBI Taxonomy" id="699433"/>
    <lineage>
        <taxon>Archaea</taxon>
        <taxon>Methanobacteriati</taxon>
        <taxon>Methanobacteriota</taxon>
        <taxon>Stenosarchaea group</taxon>
        <taxon>Halobacteria</taxon>
        <taxon>Halobacteriales</taxon>
        <taxon>Haloferacaceae</taxon>
        <taxon>Halobellus</taxon>
    </lineage>
</organism>
<dbReference type="Proteomes" id="UP000236740">
    <property type="component" value="Unassembled WGS sequence"/>
</dbReference>
<name>A0A1H5VV83_9EURY</name>